<evidence type="ECO:0000259" key="1">
    <source>
        <dbReference type="PROSITE" id="PS50904"/>
    </source>
</evidence>
<evidence type="ECO:0000313" key="3">
    <source>
        <dbReference type="EMBL" id="CAF1035520.1"/>
    </source>
</evidence>
<dbReference type="AlphaFoldDB" id="A0A814EV97"/>
<dbReference type="OrthoDB" id="341300at2759"/>
<dbReference type="EMBL" id="CAJOBB010002462">
    <property type="protein sequence ID" value="CAF3971033.1"/>
    <property type="molecule type" value="Genomic_DNA"/>
</dbReference>
<dbReference type="EMBL" id="CAJNOM010000412">
    <property type="protein sequence ID" value="CAF1422953.1"/>
    <property type="molecule type" value="Genomic_DNA"/>
</dbReference>
<dbReference type="PANTHER" id="PTHR11158">
    <property type="entry name" value="MSF1/PX19 RELATED"/>
    <property type="match status" value="1"/>
</dbReference>
<comment type="caution">
    <text evidence="2">The sequence shown here is derived from an EMBL/GenBank/DDBJ whole genome shotgun (WGS) entry which is preliminary data.</text>
</comment>
<dbReference type="Pfam" id="PF04707">
    <property type="entry name" value="PRELI"/>
    <property type="match status" value="1"/>
</dbReference>
<dbReference type="Proteomes" id="UP000663868">
    <property type="component" value="Unassembled WGS sequence"/>
</dbReference>
<gene>
    <name evidence="3" type="ORF">BJG266_LOCUS17773</name>
    <name evidence="2" type="ORF">IZO911_LOCUS16114</name>
    <name evidence="6" type="ORF">KXQ929_LOCUS26775</name>
    <name evidence="4" type="ORF">QVE165_LOCUS23933</name>
    <name evidence="5" type="ORF">QVE165_LOCUS38396</name>
</gene>
<protein>
    <recommendedName>
        <fullName evidence="1">PRELI/MSF1 domain-containing protein</fullName>
    </recommendedName>
</protein>
<dbReference type="InterPro" id="IPR006797">
    <property type="entry name" value="PRELI/MSF1_dom"/>
</dbReference>
<dbReference type="EMBL" id="CAJNOE010000143">
    <property type="protein sequence ID" value="CAF0972413.1"/>
    <property type="molecule type" value="Genomic_DNA"/>
</dbReference>
<evidence type="ECO:0000313" key="4">
    <source>
        <dbReference type="EMBL" id="CAF1167655.1"/>
    </source>
</evidence>
<dbReference type="PROSITE" id="PS50904">
    <property type="entry name" value="PRELI_MSF1"/>
    <property type="match status" value="1"/>
</dbReference>
<organism evidence="2 8">
    <name type="scientific">Adineta steineri</name>
    <dbReference type="NCBI Taxonomy" id="433720"/>
    <lineage>
        <taxon>Eukaryota</taxon>
        <taxon>Metazoa</taxon>
        <taxon>Spiralia</taxon>
        <taxon>Gnathifera</taxon>
        <taxon>Rotifera</taxon>
        <taxon>Eurotatoria</taxon>
        <taxon>Bdelloidea</taxon>
        <taxon>Adinetida</taxon>
        <taxon>Adinetidae</taxon>
        <taxon>Adineta</taxon>
    </lineage>
</organism>
<dbReference type="Proteomes" id="UP000663860">
    <property type="component" value="Unassembled WGS sequence"/>
</dbReference>
<evidence type="ECO:0000313" key="6">
    <source>
        <dbReference type="EMBL" id="CAF3971033.1"/>
    </source>
</evidence>
<name>A0A814EV97_9BILA</name>
<accession>A0A814EV97</accession>
<dbReference type="Proteomes" id="UP000663877">
    <property type="component" value="Unassembled WGS sequence"/>
</dbReference>
<evidence type="ECO:0000313" key="2">
    <source>
        <dbReference type="EMBL" id="CAF0972413.1"/>
    </source>
</evidence>
<dbReference type="Proteomes" id="UP000663832">
    <property type="component" value="Unassembled WGS sequence"/>
</dbReference>
<evidence type="ECO:0000313" key="7">
    <source>
        <dbReference type="Proteomes" id="UP000663832"/>
    </source>
</evidence>
<dbReference type="GO" id="GO:0005758">
    <property type="term" value="C:mitochondrial intermembrane space"/>
    <property type="evidence" value="ECO:0007669"/>
    <property type="project" value="InterPro"/>
</dbReference>
<dbReference type="InterPro" id="IPR037365">
    <property type="entry name" value="Slowmo/Ups"/>
</dbReference>
<reference evidence="2" key="1">
    <citation type="submission" date="2021-02" db="EMBL/GenBank/DDBJ databases">
        <authorList>
            <person name="Nowell W R."/>
        </authorList>
    </citation>
    <scope>NUCLEOTIDE SEQUENCE</scope>
</reference>
<sequence length="212" mass="24553">MVKTYITQWLYTFPWSQVVSGFWQKFPNPYTGHVLSEDTYYRTITEDNKIISKRLLSKTNKLPRWGERIFSRGSSSTIGFIIEESVCDIKQKIFTTTTININLKSLMTVQETCTYRPDKTDESRTVCEKKVAAQGELFGFKTTLETFVIQRYKKNHELASLGLEFILHKLYLPQLPPPPITGIKTPDMRTFSRKLSDKAKDFLKSSTNNDTL</sequence>
<keyword evidence="7" id="KW-1185">Reference proteome</keyword>
<dbReference type="EMBL" id="CAJNOI010000088">
    <property type="protein sequence ID" value="CAF1035520.1"/>
    <property type="molecule type" value="Genomic_DNA"/>
</dbReference>
<evidence type="ECO:0000313" key="8">
    <source>
        <dbReference type="Proteomes" id="UP000663860"/>
    </source>
</evidence>
<feature type="domain" description="PRELI/MSF1" evidence="1">
    <location>
        <begin position="2"/>
        <end position="175"/>
    </location>
</feature>
<proteinExistence type="predicted"/>
<evidence type="ECO:0000313" key="5">
    <source>
        <dbReference type="EMBL" id="CAF1422953.1"/>
    </source>
</evidence>
<dbReference type="EMBL" id="CAJNOM010000165">
    <property type="protein sequence ID" value="CAF1167655.1"/>
    <property type="molecule type" value="Genomic_DNA"/>
</dbReference>